<evidence type="ECO:0000313" key="4">
    <source>
        <dbReference type="Proteomes" id="UP000321769"/>
    </source>
</evidence>
<organism evidence="3 4">
    <name type="scientific">Aeromicrobium flavum</name>
    <dbReference type="NCBI Taxonomy" id="416568"/>
    <lineage>
        <taxon>Bacteria</taxon>
        <taxon>Bacillati</taxon>
        <taxon>Actinomycetota</taxon>
        <taxon>Actinomycetes</taxon>
        <taxon>Propionibacteriales</taxon>
        <taxon>Nocardioidaceae</taxon>
        <taxon>Aeromicrobium</taxon>
    </lineage>
</organism>
<feature type="domain" description="TadE-like" evidence="2">
    <location>
        <begin position="10"/>
        <end position="52"/>
    </location>
</feature>
<evidence type="ECO:0000256" key="1">
    <source>
        <dbReference type="SAM" id="Phobius"/>
    </source>
</evidence>
<dbReference type="EMBL" id="BJZQ01000004">
    <property type="protein sequence ID" value="GEO88831.1"/>
    <property type="molecule type" value="Genomic_DNA"/>
</dbReference>
<keyword evidence="4" id="KW-1185">Reference proteome</keyword>
<evidence type="ECO:0000313" key="3">
    <source>
        <dbReference type="EMBL" id="GEO88831.1"/>
    </source>
</evidence>
<keyword evidence="1" id="KW-1133">Transmembrane helix</keyword>
<reference evidence="3 4" key="1">
    <citation type="submission" date="2019-07" db="EMBL/GenBank/DDBJ databases">
        <title>Whole genome shotgun sequence of Aeromicrobium flavum NBRC 107625.</title>
        <authorList>
            <person name="Hosoyama A."/>
            <person name="Uohara A."/>
            <person name="Ohji S."/>
            <person name="Ichikawa N."/>
        </authorList>
    </citation>
    <scope>NUCLEOTIDE SEQUENCE [LARGE SCALE GENOMIC DNA]</scope>
    <source>
        <strain evidence="3 4">NBRC 107625</strain>
    </source>
</reference>
<dbReference type="Proteomes" id="UP000321769">
    <property type="component" value="Unassembled WGS sequence"/>
</dbReference>
<name>A0A512HTQ5_9ACTN</name>
<evidence type="ECO:0000259" key="2">
    <source>
        <dbReference type="Pfam" id="PF07811"/>
    </source>
</evidence>
<keyword evidence="1" id="KW-0812">Transmembrane</keyword>
<comment type="caution">
    <text evidence="3">The sequence shown here is derived from an EMBL/GenBank/DDBJ whole genome shotgun (WGS) entry which is preliminary data.</text>
</comment>
<dbReference type="AlphaFoldDB" id="A0A512HTQ5"/>
<proteinExistence type="predicted"/>
<dbReference type="Pfam" id="PF07811">
    <property type="entry name" value="TadE"/>
    <property type="match status" value="1"/>
</dbReference>
<dbReference type="InterPro" id="IPR012495">
    <property type="entry name" value="TadE-like_dom"/>
</dbReference>
<feature type="transmembrane region" description="Helical" evidence="1">
    <location>
        <begin position="18"/>
        <end position="38"/>
    </location>
</feature>
<sequence>MAVVRRTERGMVTAETAMVLPFVVLVAFTLVWVVSLGLTQMRVADAARDGARVLARGEGAGDARRAARAAVPGSRVRVEVDDGLARVTVRFRARMPLLDAVHLDLEGRSVAVVE</sequence>
<dbReference type="NCBIfam" id="NF041390">
    <property type="entry name" value="TadE_Rv3655c"/>
    <property type="match status" value="1"/>
</dbReference>
<protein>
    <recommendedName>
        <fullName evidence="2">TadE-like domain-containing protein</fullName>
    </recommendedName>
</protein>
<keyword evidence="1" id="KW-0472">Membrane</keyword>
<gene>
    <name evidence="3" type="ORF">AFL01nite_11580</name>
</gene>
<accession>A0A512HTQ5</accession>
<dbReference type="InterPro" id="IPR049790">
    <property type="entry name" value="Rv3655c/TadE"/>
</dbReference>